<dbReference type="NCBIfam" id="TIGR04183">
    <property type="entry name" value="Por_Secre_tail"/>
    <property type="match status" value="1"/>
</dbReference>
<evidence type="ECO:0000256" key="1">
    <source>
        <dbReference type="SAM" id="SignalP"/>
    </source>
</evidence>
<feature type="domain" description="Secretion system C-terminal sorting" evidence="2">
    <location>
        <begin position="291"/>
        <end position="367"/>
    </location>
</feature>
<organism evidence="3 4">
    <name type="scientific">Taibaiella lutea</name>
    <dbReference type="NCBI Taxonomy" id="2608001"/>
    <lineage>
        <taxon>Bacteria</taxon>
        <taxon>Pseudomonadati</taxon>
        <taxon>Bacteroidota</taxon>
        <taxon>Chitinophagia</taxon>
        <taxon>Chitinophagales</taxon>
        <taxon>Chitinophagaceae</taxon>
        <taxon>Taibaiella</taxon>
    </lineage>
</organism>
<dbReference type="EMBL" id="VWSH01000001">
    <property type="protein sequence ID" value="KAA5537425.1"/>
    <property type="molecule type" value="Genomic_DNA"/>
</dbReference>
<dbReference type="Proteomes" id="UP000323632">
    <property type="component" value="Unassembled WGS sequence"/>
</dbReference>
<proteinExistence type="predicted"/>
<dbReference type="Pfam" id="PF13385">
    <property type="entry name" value="Laminin_G_3"/>
    <property type="match status" value="1"/>
</dbReference>
<name>A0A5M6CWZ2_9BACT</name>
<dbReference type="GO" id="GO:0005975">
    <property type="term" value="P:carbohydrate metabolic process"/>
    <property type="evidence" value="ECO:0007669"/>
    <property type="project" value="UniProtKB-ARBA"/>
</dbReference>
<keyword evidence="4" id="KW-1185">Reference proteome</keyword>
<reference evidence="3 4" key="1">
    <citation type="submission" date="2019-09" db="EMBL/GenBank/DDBJ databases">
        <title>Genome sequence and assembly of Taibaiella sp.</title>
        <authorList>
            <person name="Chhetri G."/>
        </authorList>
    </citation>
    <scope>NUCLEOTIDE SEQUENCE [LARGE SCALE GENOMIC DNA]</scope>
    <source>
        <strain evidence="3 4">KVB11</strain>
    </source>
</reference>
<keyword evidence="1" id="KW-0732">Signal</keyword>
<protein>
    <submittedName>
        <fullName evidence="3">T9SS type A sorting domain-containing protein</fullName>
    </submittedName>
</protein>
<dbReference type="InterPro" id="IPR013320">
    <property type="entry name" value="ConA-like_dom_sf"/>
</dbReference>
<dbReference type="InterPro" id="IPR026444">
    <property type="entry name" value="Secre_tail"/>
</dbReference>
<feature type="signal peptide" evidence="1">
    <location>
        <begin position="1"/>
        <end position="18"/>
    </location>
</feature>
<feature type="chain" id="PRO_5024393333" evidence="1">
    <location>
        <begin position="19"/>
        <end position="373"/>
    </location>
</feature>
<accession>A0A5M6CWZ2</accession>
<evidence type="ECO:0000259" key="2">
    <source>
        <dbReference type="Pfam" id="PF18962"/>
    </source>
</evidence>
<dbReference type="Pfam" id="PF18962">
    <property type="entry name" value="Por_Secre_tail"/>
    <property type="match status" value="1"/>
</dbReference>
<dbReference type="Gene3D" id="2.60.120.200">
    <property type="match status" value="1"/>
</dbReference>
<evidence type="ECO:0000313" key="3">
    <source>
        <dbReference type="EMBL" id="KAA5537425.1"/>
    </source>
</evidence>
<dbReference type="AlphaFoldDB" id="A0A5M6CWZ2"/>
<dbReference type="SUPFAM" id="SSF49899">
    <property type="entry name" value="Concanavalin A-like lectins/glucanases"/>
    <property type="match status" value="1"/>
</dbReference>
<dbReference type="RefSeq" id="WP_150032001.1">
    <property type="nucleotide sequence ID" value="NZ_VWSH01000001.1"/>
</dbReference>
<gene>
    <name evidence="3" type="ORF">F0919_07045</name>
</gene>
<sequence>MRISFTLFCLLLCSNINAQTIYPSGVTNCIARYDFSTTQTTVTSLQDVSGNNNNSYVVQDIVPTTSWRNLPNKAMLFNGSSSYAIIPDAASLRTQAVTMVALVKLNGFYDGDCQFSQILTKGYPGYIPGQYALALTDDVYDHDCHSFSSTHQQLIGYFNESYTTPGMQPNPGNYVSTGKWYFLAISFDGPNLSYYQVPMDAGFHYNNIAPIYSASNIPNSMGVNTQDITIGRTFNPPFPYWFNGAMDEIVLFNKILNTKEIQSVYDYLWNDGAPATVSTVDIKNQISDFVLYPNPGNGSFTITANTTFDNGELPYQIINTLGQVIYSGLLTADNGIIKQNISIPKDVAKSGTYVFVVNQAGIKVVKTFTLLKN</sequence>
<dbReference type="GO" id="GO:0004553">
    <property type="term" value="F:hydrolase activity, hydrolyzing O-glycosyl compounds"/>
    <property type="evidence" value="ECO:0007669"/>
    <property type="project" value="UniProtKB-ARBA"/>
</dbReference>
<comment type="caution">
    <text evidence="3">The sequence shown here is derived from an EMBL/GenBank/DDBJ whole genome shotgun (WGS) entry which is preliminary data.</text>
</comment>
<evidence type="ECO:0000313" key="4">
    <source>
        <dbReference type="Proteomes" id="UP000323632"/>
    </source>
</evidence>